<dbReference type="InterPro" id="IPR050638">
    <property type="entry name" value="AA-Vitamin_Transporters"/>
</dbReference>
<name>A0A2H0NIF0_9BACT</name>
<dbReference type="Pfam" id="PF00892">
    <property type="entry name" value="EamA"/>
    <property type="match status" value="2"/>
</dbReference>
<comment type="similarity">
    <text evidence="2">Belongs to the EamA transporter family.</text>
</comment>
<dbReference type="Proteomes" id="UP000230707">
    <property type="component" value="Unassembled WGS sequence"/>
</dbReference>
<feature type="transmembrane region" description="Helical" evidence="6">
    <location>
        <begin position="6"/>
        <end position="24"/>
    </location>
</feature>
<comment type="caution">
    <text evidence="8">The sequence shown here is derived from an EMBL/GenBank/DDBJ whole genome shotgun (WGS) entry which is preliminary data.</text>
</comment>
<keyword evidence="4 6" id="KW-1133">Transmembrane helix</keyword>
<feature type="domain" description="EamA" evidence="7">
    <location>
        <begin position="154"/>
        <end position="283"/>
    </location>
</feature>
<evidence type="ECO:0000256" key="5">
    <source>
        <dbReference type="ARBA" id="ARBA00023136"/>
    </source>
</evidence>
<dbReference type="EMBL" id="PCWS01000130">
    <property type="protein sequence ID" value="PIR07926.1"/>
    <property type="molecule type" value="Genomic_DNA"/>
</dbReference>
<evidence type="ECO:0000256" key="4">
    <source>
        <dbReference type="ARBA" id="ARBA00022989"/>
    </source>
</evidence>
<keyword evidence="3 6" id="KW-0812">Transmembrane</keyword>
<evidence type="ECO:0000313" key="9">
    <source>
        <dbReference type="Proteomes" id="UP000230707"/>
    </source>
</evidence>
<evidence type="ECO:0000256" key="2">
    <source>
        <dbReference type="ARBA" id="ARBA00007362"/>
    </source>
</evidence>
<evidence type="ECO:0000256" key="3">
    <source>
        <dbReference type="ARBA" id="ARBA00022692"/>
    </source>
</evidence>
<protein>
    <recommendedName>
        <fullName evidence="7">EamA domain-containing protein</fullName>
    </recommendedName>
</protein>
<dbReference type="Gene3D" id="1.10.3730.20">
    <property type="match status" value="2"/>
</dbReference>
<dbReference type="PANTHER" id="PTHR32322:SF2">
    <property type="entry name" value="EAMA DOMAIN-CONTAINING PROTEIN"/>
    <property type="match status" value="1"/>
</dbReference>
<dbReference type="SUPFAM" id="SSF103481">
    <property type="entry name" value="Multidrug resistance efflux transporter EmrE"/>
    <property type="match status" value="2"/>
</dbReference>
<evidence type="ECO:0000259" key="7">
    <source>
        <dbReference type="Pfam" id="PF00892"/>
    </source>
</evidence>
<sequence length="287" mass="31462">MAILFAFISLAGWAVGDVFVTIVTRRIGSAASYFWGYLFGLILLLFCLPFVGGVSDWGMLGIAFLLNIIRFLGSYIYFRGLEKGNASLTGAIGGSFPVVTVILSVILFKEQLSTLQILGIGFTVIGIIFSSVKLEGLFVGSIKRKDVFDKSMKYGLATMLLWGFFYALIRVPVYKIGWFWAQFPLYIIGLCIPFFTGLRVLVSKTFQSGKILLMIIVFIILVSIADFSFNIGITKGYTAVVAPVAGSSPVLFVILSKIFLREKLSRSQNIGVVFALIGIIILSFASI</sequence>
<proteinExistence type="inferred from homology"/>
<evidence type="ECO:0000256" key="6">
    <source>
        <dbReference type="SAM" id="Phobius"/>
    </source>
</evidence>
<feature type="transmembrane region" description="Helical" evidence="6">
    <location>
        <begin position="31"/>
        <end position="51"/>
    </location>
</feature>
<feature type="domain" description="EamA" evidence="7">
    <location>
        <begin position="2"/>
        <end position="131"/>
    </location>
</feature>
<feature type="transmembrane region" description="Helical" evidence="6">
    <location>
        <begin position="211"/>
        <end position="233"/>
    </location>
</feature>
<dbReference type="GO" id="GO:0016020">
    <property type="term" value="C:membrane"/>
    <property type="evidence" value="ECO:0007669"/>
    <property type="project" value="UniProtKB-SubCell"/>
</dbReference>
<feature type="transmembrane region" description="Helical" evidence="6">
    <location>
        <begin position="179"/>
        <end position="202"/>
    </location>
</feature>
<evidence type="ECO:0000256" key="1">
    <source>
        <dbReference type="ARBA" id="ARBA00004141"/>
    </source>
</evidence>
<reference evidence="8 9" key="1">
    <citation type="submission" date="2017-09" db="EMBL/GenBank/DDBJ databases">
        <title>Depth-based differentiation of microbial function through sediment-hosted aquifers and enrichment of novel symbionts in the deep terrestrial subsurface.</title>
        <authorList>
            <person name="Probst A.J."/>
            <person name="Ladd B."/>
            <person name="Jarett J.K."/>
            <person name="Geller-Mcgrath D.E."/>
            <person name="Sieber C.M."/>
            <person name="Emerson J.B."/>
            <person name="Anantharaman K."/>
            <person name="Thomas B.C."/>
            <person name="Malmstrom R."/>
            <person name="Stieglmeier M."/>
            <person name="Klingl A."/>
            <person name="Woyke T."/>
            <person name="Ryan C.M."/>
            <person name="Banfield J.F."/>
        </authorList>
    </citation>
    <scope>NUCLEOTIDE SEQUENCE [LARGE SCALE GENOMIC DNA]</scope>
    <source>
        <strain evidence="8">CG11_big_fil_rev_8_21_14_0_20_37_11</strain>
    </source>
</reference>
<feature type="transmembrane region" description="Helical" evidence="6">
    <location>
        <begin position="57"/>
        <end position="78"/>
    </location>
</feature>
<keyword evidence="5 6" id="KW-0472">Membrane</keyword>
<feature type="transmembrane region" description="Helical" evidence="6">
    <location>
        <begin position="239"/>
        <end position="260"/>
    </location>
</feature>
<feature type="transmembrane region" description="Helical" evidence="6">
    <location>
        <begin position="267"/>
        <end position="285"/>
    </location>
</feature>
<evidence type="ECO:0000313" key="8">
    <source>
        <dbReference type="EMBL" id="PIR07926.1"/>
    </source>
</evidence>
<feature type="transmembrane region" description="Helical" evidence="6">
    <location>
        <begin position="154"/>
        <end position="173"/>
    </location>
</feature>
<feature type="transmembrane region" description="Helical" evidence="6">
    <location>
        <begin position="114"/>
        <end position="134"/>
    </location>
</feature>
<comment type="subcellular location">
    <subcellularLocation>
        <location evidence="1">Membrane</location>
        <topology evidence="1">Multi-pass membrane protein</topology>
    </subcellularLocation>
</comment>
<dbReference type="InterPro" id="IPR000620">
    <property type="entry name" value="EamA_dom"/>
</dbReference>
<dbReference type="PANTHER" id="PTHR32322">
    <property type="entry name" value="INNER MEMBRANE TRANSPORTER"/>
    <property type="match status" value="1"/>
</dbReference>
<dbReference type="AlphaFoldDB" id="A0A2H0NIF0"/>
<dbReference type="InterPro" id="IPR037185">
    <property type="entry name" value="EmrE-like"/>
</dbReference>
<gene>
    <name evidence="8" type="ORF">COV53_05710</name>
</gene>
<accession>A0A2H0NIF0</accession>
<organism evidence="8 9">
    <name type="scientific">Candidatus Gottesmanbacteria bacterium CG11_big_fil_rev_8_21_14_0_20_37_11</name>
    <dbReference type="NCBI Taxonomy" id="1974575"/>
    <lineage>
        <taxon>Bacteria</taxon>
        <taxon>Candidatus Gottesmaniibacteriota</taxon>
    </lineage>
</organism>
<feature type="transmembrane region" description="Helical" evidence="6">
    <location>
        <begin position="90"/>
        <end position="108"/>
    </location>
</feature>